<evidence type="ECO:0000313" key="2">
    <source>
        <dbReference type="EnsemblPlants" id="Zm00001eb205220_P001"/>
    </source>
</evidence>
<dbReference type="Gramene" id="Zm00001eb205220_T001">
    <property type="protein sequence ID" value="Zm00001eb205220_P001"/>
    <property type="gene ID" value="Zm00001eb205220"/>
</dbReference>
<organism evidence="2 3">
    <name type="scientific">Zea mays</name>
    <name type="common">Maize</name>
    <dbReference type="NCBI Taxonomy" id="4577"/>
    <lineage>
        <taxon>Eukaryota</taxon>
        <taxon>Viridiplantae</taxon>
        <taxon>Streptophyta</taxon>
        <taxon>Embryophyta</taxon>
        <taxon>Tracheophyta</taxon>
        <taxon>Spermatophyta</taxon>
        <taxon>Magnoliopsida</taxon>
        <taxon>Liliopsida</taxon>
        <taxon>Poales</taxon>
        <taxon>Poaceae</taxon>
        <taxon>PACMAD clade</taxon>
        <taxon>Panicoideae</taxon>
        <taxon>Andropogonodae</taxon>
        <taxon>Andropogoneae</taxon>
        <taxon>Tripsacinae</taxon>
        <taxon>Zea</taxon>
    </lineage>
</organism>
<feature type="compositionally biased region" description="Basic and acidic residues" evidence="1">
    <location>
        <begin position="335"/>
        <end position="366"/>
    </location>
</feature>
<feature type="region of interest" description="Disordered" evidence="1">
    <location>
        <begin position="334"/>
        <end position="366"/>
    </location>
</feature>
<name>A0A804P343_MAIZE</name>
<keyword evidence="3" id="KW-1185">Reference proteome</keyword>
<proteinExistence type="predicted"/>
<sequence>MARGGGSPRERSERDHRFHRGLMDASDERVVPTEQLRHHQPPHRHHRVFPRALLVPLRGRAGLRPVRPHHVVQQPPPLVVGADGEPVGDELPAAPEHALVARRQWLVPEQHLALLHLVRRVVALDHHVLPRAAVLELHRRVHAQRLPHERLHQRHLLHVGQGDRVAGTGTARWDDGAHLVGEPGVQLRPAARKPLHDVRQEDLVAAVGVEDGEEDEVVEELVAGDGARLGLLGVVEDARRDVGEVGRQLGVVAAHQERREAERVEEQILQWPGPDGLARERVELEHEPLERLRRGAVADGLARQLPAEQRGAGEVQHVAHVVLVELHGGGSARHAGFDGVERGGEGGAKRRRDVLHPRGREADHDALERSVARVGAVEERERPVPTEERERGHVGAVERAVLVDTGVVE</sequence>
<dbReference type="EnsemblPlants" id="Zm00001eb205220_T001">
    <property type="protein sequence ID" value="Zm00001eb205220_P001"/>
    <property type="gene ID" value="Zm00001eb205220"/>
</dbReference>
<dbReference type="Proteomes" id="UP000007305">
    <property type="component" value="Chromosome 4"/>
</dbReference>
<reference evidence="3" key="1">
    <citation type="journal article" date="2009" name="Science">
        <title>The B73 maize genome: complexity, diversity, and dynamics.</title>
        <authorList>
            <person name="Schnable P.S."/>
            <person name="Ware D."/>
            <person name="Fulton R.S."/>
            <person name="Stein J.C."/>
            <person name="Wei F."/>
            <person name="Pasternak S."/>
            <person name="Liang C."/>
            <person name="Zhang J."/>
            <person name="Fulton L."/>
            <person name="Graves T.A."/>
            <person name="Minx P."/>
            <person name="Reily A.D."/>
            <person name="Courtney L."/>
            <person name="Kruchowski S.S."/>
            <person name="Tomlinson C."/>
            <person name="Strong C."/>
            <person name="Delehaunty K."/>
            <person name="Fronick C."/>
            <person name="Courtney B."/>
            <person name="Rock S.M."/>
            <person name="Belter E."/>
            <person name="Du F."/>
            <person name="Kim K."/>
            <person name="Abbott R.M."/>
            <person name="Cotton M."/>
            <person name="Levy A."/>
            <person name="Marchetto P."/>
            <person name="Ochoa K."/>
            <person name="Jackson S.M."/>
            <person name="Gillam B."/>
            <person name="Chen W."/>
            <person name="Yan L."/>
            <person name="Higginbotham J."/>
            <person name="Cardenas M."/>
            <person name="Waligorski J."/>
            <person name="Applebaum E."/>
            <person name="Phelps L."/>
            <person name="Falcone J."/>
            <person name="Kanchi K."/>
            <person name="Thane T."/>
            <person name="Scimone A."/>
            <person name="Thane N."/>
            <person name="Henke J."/>
            <person name="Wang T."/>
            <person name="Ruppert J."/>
            <person name="Shah N."/>
            <person name="Rotter K."/>
            <person name="Hodges J."/>
            <person name="Ingenthron E."/>
            <person name="Cordes M."/>
            <person name="Kohlberg S."/>
            <person name="Sgro J."/>
            <person name="Delgado B."/>
            <person name="Mead K."/>
            <person name="Chinwalla A."/>
            <person name="Leonard S."/>
            <person name="Crouse K."/>
            <person name="Collura K."/>
            <person name="Kudrna D."/>
            <person name="Currie J."/>
            <person name="He R."/>
            <person name="Angelova A."/>
            <person name="Rajasekar S."/>
            <person name="Mueller T."/>
            <person name="Lomeli R."/>
            <person name="Scara G."/>
            <person name="Ko A."/>
            <person name="Delaney K."/>
            <person name="Wissotski M."/>
            <person name="Lopez G."/>
            <person name="Campos D."/>
            <person name="Braidotti M."/>
            <person name="Ashley E."/>
            <person name="Golser W."/>
            <person name="Kim H."/>
            <person name="Lee S."/>
            <person name="Lin J."/>
            <person name="Dujmic Z."/>
            <person name="Kim W."/>
            <person name="Talag J."/>
            <person name="Zuccolo A."/>
            <person name="Fan C."/>
            <person name="Sebastian A."/>
            <person name="Kramer M."/>
            <person name="Spiegel L."/>
            <person name="Nascimento L."/>
            <person name="Zutavern T."/>
            <person name="Miller B."/>
            <person name="Ambroise C."/>
            <person name="Muller S."/>
            <person name="Spooner W."/>
            <person name="Narechania A."/>
            <person name="Ren L."/>
            <person name="Wei S."/>
            <person name="Kumari S."/>
            <person name="Faga B."/>
            <person name="Levy M.J."/>
            <person name="McMahan L."/>
            <person name="Van Buren P."/>
            <person name="Vaughn M.W."/>
            <person name="Ying K."/>
            <person name="Yeh C.-T."/>
            <person name="Emrich S.J."/>
            <person name="Jia Y."/>
            <person name="Kalyanaraman A."/>
            <person name="Hsia A.-P."/>
            <person name="Barbazuk W.B."/>
            <person name="Baucom R.S."/>
            <person name="Brutnell T.P."/>
            <person name="Carpita N.C."/>
            <person name="Chaparro C."/>
            <person name="Chia J.-M."/>
            <person name="Deragon J.-M."/>
            <person name="Estill J.C."/>
            <person name="Fu Y."/>
            <person name="Jeddeloh J.A."/>
            <person name="Han Y."/>
            <person name="Lee H."/>
            <person name="Li P."/>
            <person name="Lisch D.R."/>
            <person name="Liu S."/>
            <person name="Liu Z."/>
            <person name="Nagel D.H."/>
            <person name="McCann M.C."/>
            <person name="SanMiguel P."/>
            <person name="Myers A.M."/>
            <person name="Nettleton D."/>
            <person name="Nguyen J."/>
            <person name="Penning B.W."/>
            <person name="Ponnala L."/>
            <person name="Schneider K.L."/>
            <person name="Schwartz D.C."/>
            <person name="Sharma A."/>
            <person name="Soderlund C."/>
            <person name="Springer N.M."/>
            <person name="Sun Q."/>
            <person name="Wang H."/>
            <person name="Waterman M."/>
            <person name="Westerman R."/>
            <person name="Wolfgruber T.K."/>
            <person name="Yang L."/>
            <person name="Yu Y."/>
            <person name="Zhang L."/>
            <person name="Zhou S."/>
            <person name="Zhu Q."/>
            <person name="Bennetzen J.L."/>
            <person name="Dawe R.K."/>
            <person name="Jiang J."/>
            <person name="Jiang N."/>
            <person name="Presting G.G."/>
            <person name="Wessler S.R."/>
            <person name="Aluru S."/>
            <person name="Martienssen R.A."/>
            <person name="Clifton S.W."/>
            <person name="McCombie W.R."/>
            <person name="Wing R.A."/>
            <person name="Wilson R.K."/>
        </authorList>
    </citation>
    <scope>NUCLEOTIDE SEQUENCE [LARGE SCALE GENOMIC DNA]</scope>
    <source>
        <strain evidence="3">cv. B73</strain>
    </source>
</reference>
<reference evidence="2" key="3">
    <citation type="submission" date="2021-05" db="UniProtKB">
        <authorList>
            <consortium name="EnsemblPlants"/>
        </authorList>
    </citation>
    <scope>IDENTIFICATION</scope>
    <source>
        <strain evidence="2">cv. B73</strain>
    </source>
</reference>
<feature type="region of interest" description="Disordered" evidence="1">
    <location>
        <begin position="1"/>
        <end position="31"/>
    </location>
</feature>
<dbReference type="AlphaFoldDB" id="A0A804P343"/>
<protein>
    <submittedName>
        <fullName evidence="2">Uncharacterized protein</fullName>
    </submittedName>
</protein>
<accession>A0A804P343</accession>
<reference evidence="2" key="2">
    <citation type="submission" date="2019-07" db="EMBL/GenBank/DDBJ databases">
        <authorList>
            <person name="Seetharam A."/>
            <person name="Woodhouse M."/>
            <person name="Cannon E."/>
        </authorList>
    </citation>
    <scope>NUCLEOTIDE SEQUENCE [LARGE SCALE GENOMIC DNA]</scope>
    <source>
        <strain evidence="2">cv. B73</strain>
    </source>
</reference>
<dbReference type="InParanoid" id="A0A804P343"/>
<evidence type="ECO:0000313" key="3">
    <source>
        <dbReference type="Proteomes" id="UP000007305"/>
    </source>
</evidence>
<evidence type="ECO:0000256" key="1">
    <source>
        <dbReference type="SAM" id="MobiDB-lite"/>
    </source>
</evidence>